<evidence type="ECO:0000313" key="2">
    <source>
        <dbReference type="Proteomes" id="UP000188388"/>
    </source>
</evidence>
<dbReference type="EMBL" id="FTPD01000022">
    <property type="protein sequence ID" value="SIT56432.1"/>
    <property type="molecule type" value="Genomic_DNA"/>
</dbReference>
<name>A0A1R3V936_9HYPH</name>
<accession>A0A1R3V936</accession>
<protein>
    <submittedName>
        <fullName evidence="1">Uncharacterized protein</fullName>
    </submittedName>
</protein>
<reference evidence="2" key="1">
    <citation type="submission" date="2017-01" db="EMBL/GenBank/DDBJ databases">
        <authorList>
            <person name="Brunel B."/>
        </authorList>
    </citation>
    <scope>NUCLEOTIDE SEQUENCE [LARGE SCALE GENOMIC DNA]</scope>
</reference>
<dbReference type="Proteomes" id="UP000188388">
    <property type="component" value="Unassembled WGS sequence"/>
</dbReference>
<sequence length="166" mass="19060">MKGFMRRALVLCFMHVIIPKPLRTFGRHALVRIHFVLVGLSRLFQPRRDKFLNVADLFLDILQRYAGLSRLRRAFLGEGLGLLLDPVQRGLAVDLFADPLLQELDRVFAHAAVPWRLRRLVIINAGIPEKMHAPIPTESSSPGKPILPKLHRADGHRRFKEHILKF</sequence>
<proteinExistence type="predicted"/>
<dbReference type="STRING" id="1631249.BQ8794_290042"/>
<evidence type="ECO:0000313" key="1">
    <source>
        <dbReference type="EMBL" id="SIT56432.1"/>
    </source>
</evidence>
<organism evidence="1 2">
    <name type="scientific">Mesorhizobium prunaredense</name>
    <dbReference type="NCBI Taxonomy" id="1631249"/>
    <lineage>
        <taxon>Bacteria</taxon>
        <taxon>Pseudomonadati</taxon>
        <taxon>Pseudomonadota</taxon>
        <taxon>Alphaproteobacteria</taxon>
        <taxon>Hyphomicrobiales</taxon>
        <taxon>Phyllobacteriaceae</taxon>
        <taxon>Mesorhizobium</taxon>
    </lineage>
</organism>
<gene>
    <name evidence="1" type="ORF">BQ8794_290042</name>
</gene>
<dbReference type="AlphaFoldDB" id="A0A1R3V936"/>
<keyword evidence="2" id="KW-1185">Reference proteome</keyword>